<sequence>MIAAAILSLGAAQIAMACADASSAANPSGTKSTAARHAAGGAQAKPEPGNKASPDALPKKQAAGSSAAEANAQPSPAPAAAPVDANGYSVTISGGYETDPADHGRPVALIAAALGVPAETFRQAFSGVKPAGADSGGPTTEEARANKAALMKVLAPYGITNDRLDEVSDGYRYNGSKGETWKRTPAAAIAIVENGVLKGVKITNAGAGYTSAPTVVVTGPGGKVTAKTEIVFSKDLGMNGSLKAITLP</sequence>
<dbReference type="AlphaFoldDB" id="A0A9X4KQG8"/>
<feature type="compositionally biased region" description="Low complexity" evidence="1">
    <location>
        <begin position="62"/>
        <end position="83"/>
    </location>
</feature>
<evidence type="ECO:0000256" key="1">
    <source>
        <dbReference type="SAM" id="MobiDB-lite"/>
    </source>
</evidence>
<evidence type="ECO:0000256" key="2">
    <source>
        <dbReference type="SAM" id="SignalP"/>
    </source>
</evidence>
<evidence type="ECO:0000313" key="3">
    <source>
        <dbReference type="EMBL" id="MDG0808366.1"/>
    </source>
</evidence>
<name>A0A9X4KQG8_9BACL</name>
<accession>A0A9X4KQG8</accession>
<comment type="caution">
    <text evidence="3">The sequence shown here is derived from an EMBL/GenBank/DDBJ whole genome shotgun (WGS) entry which is preliminary data.</text>
</comment>
<organism evidence="3 4">
    <name type="scientific">Cohnella rhizosphaerae</name>
    <dbReference type="NCBI Taxonomy" id="1457232"/>
    <lineage>
        <taxon>Bacteria</taxon>
        <taxon>Bacillati</taxon>
        <taxon>Bacillota</taxon>
        <taxon>Bacilli</taxon>
        <taxon>Bacillales</taxon>
        <taxon>Paenibacillaceae</taxon>
        <taxon>Cohnella</taxon>
    </lineage>
</organism>
<evidence type="ECO:0000313" key="4">
    <source>
        <dbReference type="Proteomes" id="UP001153404"/>
    </source>
</evidence>
<protein>
    <recommendedName>
        <fullName evidence="5">Lipoprotein</fullName>
    </recommendedName>
</protein>
<evidence type="ECO:0008006" key="5">
    <source>
        <dbReference type="Google" id="ProtNLM"/>
    </source>
</evidence>
<proteinExistence type="predicted"/>
<feature type="region of interest" description="Disordered" evidence="1">
    <location>
        <begin position="22"/>
        <end position="83"/>
    </location>
</feature>
<dbReference type="EMBL" id="JAPDIA010000001">
    <property type="protein sequence ID" value="MDG0808366.1"/>
    <property type="molecule type" value="Genomic_DNA"/>
</dbReference>
<feature type="signal peptide" evidence="2">
    <location>
        <begin position="1"/>
        <end position="17"/>
    </location>
</feature>
<keyword evidence="4" id="KW-1185">Reference proteome</keyword>
<reference evidence="3" key="1">
    <citation type="submission" date="2022-10" db="EMBL/GenBank/DDBJ databases">
        <title>Comparative genomic analysis of Cohnella hashimotonis sp. nov., isolated from the International Space Station.</title>
        <authorList>
            <person name="Simpson A."/>
            <person name="Venkateswaran K."/>
        </authorList>
    </citation>
    <scope>NUCLEOTIDE SEQUENCE</scope>
    <source>
        <strain evidence="3">DSM 28161</strain>
    </source>
</reference>
<feature type="compositionally biased region" description="Low complexity" evidence="1">
    <location>
        <begin position="35"/>
        <end position="44"/>
    </location>
</feature>
<dbReference type="RefSeq" id="WP_277528794.1">
    <property type="nucleotide sequence ID" value="NZ_JAPDIA010000001.1"/>
</dbReference>
<gene>
    <name evidence="3" type="ORF">OMP40_02265</name>
</gene>
<dbReference type="Proteomes" id="UP001153404">
    <property type="component" value="Unassembled WGS sequence"/>
</dbReference>
<feature type="chain" id="PRO_5040973897" description="Lipoprotein" evidence="2">
    <location>
        <begin position="18"/>
        <end position="248"/>
    </location>
</feature>
<keyword evidence="2" id="KW-0732">Signal</keyword>